<evidence type="ECO:0000259" key="4">
    <source>
        <dbReference type="SMART" id="SM00382"/>
    </source>
</evidence>
<dbReference type="GO" id="GO:0016887">
    <property type="term" value="F:ATP hydrolysis activity"/>
    <property type="evidence" value="ECO:0007669"/>
    <property type="project" value="InterPro"/>
</dbReference>
<dbReference type="AlphaFoldDB" id="A0A401LR04"/>
<dbReference type="EMBL" id="BHWB01000002">
    <property type="protein sequence ID" value="GCB34002.1"/>
    <property type="molecule type" value="Genomic_DNA"/>
</dbReference>
<dbReference type="Pfam" id="PF00004">
    <property type="entry name" value="AAA"/>
    <property type="match status" value="1"/>
</dbReference>
<gene>
    <name evidence="5" type="ORF">KGMB02408_09470</name>
</gene>
<evidence type="ECO:0000313" key="6">
    <source>
        <dbReference type="Proteomes" id="UP000288079"/>
    </source>
</evidence>
<dbReference type="InterPro" id="IPR041627">
    <property type="entry name" value="AAA_lid_6"/>
</dbReference>
<keyword evidence="6" id="KW-1185">Reference proteome</keyword>
<evidence type="ECO:0000313" key="5">
    <source>
        <dbReference type="EMBL" id="GCB34002.1"/>
    </source>
</evidence>
<dbReference type="InterPro" id="IPR000641">
    <property type="entry name" value="CbxX/CfxQ"/>
</dbReference>
<comment type="caution">
    <text evidence="5">The sequence shown here is derived from an EMBL/GenBank/DDBJ whole genome shotgun (WGS) entry which is preliminary data.</text>
</comment>
<dbReference type="PRINTS" id="PR00819">
    <property type="entry name" value="CBXCFQXSUPER"/>
</dbReference>
<dbReference type="Gene3D" id="1.10.8.60">
    <property type="match status" value="1"/>
</dbReference>
<keyword evidence="2" id="KW-0547">Nucleotide-binding</keyword>
<dbReference type="InterPro" id="IPR003593">
    <property type="entry name" value="AAA+_ATPase"/>
</dbReference>
<dbReference type="Pfam" id="PF17866">
    <property type="entry name" value="AAA_lid_6"/>
    <property type="match status" value="1"/>
</dbReference>
<dbReference type="InterPro" id="IPR027417">
    <property type="entry name" value="P-loop_NTPase"/>
</dbReference>
<name>A0A401LR04_9BACE</name>
<dbReference type="FunFam" id="3.40.50.300:FF:000216">
    <property type="entry name" value="Type VII secretion ATPase EccA"/>
    <property type="match status" value="1"/>
</dbReference>
<evidence type="ECO:0000256" key="2">
    <source>
        <dbReference type="ARBA" id="ARBA00022741"/>
    </source>
</evidence>
<dbReference type="Gene3D" id="3.40.50.300">
    <property type="entry name" value="P-loop containing nucleotide triphosphate hydrolases"/>
    <property type="match status" value="1"/>
</dbReference>
<evidence type="ECO:0000256" key="3">
    <source>
        <dbReference type="ARBA" id="ARBA00022840"/>
    </source>
</evidence>
<accession>A0A401LR04</accession>
<protein>
    <recommendedName>
        <fullName evidence="4">AAA+ ATPase domain-containing protein</fullName>
    </recommendedName>
</protein>
<feature type="domain" description="AAA+ ATPase" evidence="4">
    <location>
        <begin position="702"/>
        <end position="842"/>
    </location>
</feature>
<dbReference type="SMART" id="SM00382">
    <property type="entry name" value="AAA"/>
    <property type="match status" value="1"/>
</dbReference>
<dbReference type="SUPFAM" id="SSF52540">
    <property type="entry name" value="P-loop containing nucleoside triphosphate hydrolases"/>
    <property type="match status" value="1"/>
</dbReference>
<reference evidence="5 6" key="1">
    <citation type="submission" date="2018-10" db="EMBL/GenBank/DDBJ databases">
        <title>Draft Genome Sequence of Bacteroides sp. KCTC 15687.</title>
        <authorList>
            <person name="Yu S.Y."/>
            <person name="Kim J.S."/>
            <person name="Oh B.S."/>
            <person name="Park S.H."/>
            <person name="Kang S.W."/>
            <person name="Park J.E."/>
            <person name="Choi S.H."/>
            <person name="Han K.I."/>
            <person name="Lee K.C."/>
            <person name="Eom M.K."/>
            <person name="Suh M.K."/>
            <person name="Lee D.H."/>
            <person name="Yoon H."/>
            <person name="Kim B."/>
            <person name="Yang S.J."/>
            <person name="Lee J.S."/>
            <person name="Lee J.H."/>
        </authorList>
    </citation>
    <scope>NUCLEOTIDE SEQUENCE [LARGE SCALE GENOMIC DNA]</scope>
    <source>
        <strain evidence="5 6">KCTC 15687</strain>
    </source>
</reference>
<comment type="similarity">
    <text evidence="1">Belongs to the CbxX/CfxQ family.</text>
</comment>
<keyword evidence="3" id="KW-0067">ATP-binding</keyword>
<organism evidence="5 6">
    <name type="scientific">Bacteroides faecalis</name>
    <dbReference type="NCBI Taxonomy" id="2447885"/>
    <lineage>
        <taxon>Bacteria</taxon>
        <taxon>Pseudomonadati</taxon>
        <taxon>Bacteroidota</taxon>
        <taxon>Bacteroidia</taxon>
        <taxon>Bacteroidales</taxon>
        <taxon>Bacteroidaceae</taxon>
        <taxon>Bacteroides</taxon>
    </lineage>
</organism>
<dbReference type="InterPro" id="IPR003959">
    <property type="entry name" value="ATPase_AAA_core"/>
</dbReference>
<dbReference type="GO" id="GO:0005524">
    <property type="term" value="F:ATP binding"/>
    <property type="evidence" value="ECO:0007669"/>
    <property type="project" value="UniProtKB-KW"/>
</dbReference>
<evidence type="ECO:0000256" key="1">
    <source>
        <dbReference type="ARBA" id="ARBA00010378"/>
    </source>
</evidence>
<dbReference type="PANTHER" id="PTHR43392">
    <property type="entry name" value="AAA-TYPE ATPASE FAMILY PROTEIN / ANKYRIN REPEAT FAMILY PROTEIN"/>
    <property type="match status" value="1"/>
</dbReference>
<dbReference type="InterPro" id="IPR050773">
    <property type="entry name" value="CbxX/CfxQ_RuBisCO_ESX"/>
</dbReference>
<dbReference type="PANTHER" id="PTHR43392:SF2">
    <property type="entry name" value="AAA-TYPE ATPASE FAMILY PROTEIN _ ANKYRIN REPEAT FAMILY PROTEIN"/>
    <property type="match status" value="1"/>
</dbReference>
<sequence>MFLACMRLSRFVQITLVLPFVKGDLAYRFLLFHFYIKTYSAMTKKKDTTIDEKLNDLDEQIKAFLDDIEDWKTNSDTTACEETGISGLDDNFGYVRESRYVDKGVTYFIPVNPKPEGEYKLEELVVFANEEDTYHERRKNKLYFKSDTKKVLRITMWIRKVTGNDPSNGVLFSLYREGCRVPVFKRLEQIDPDGFEYSFTYEDTGKLLPGRYFLLIGNMENDLEAKSPLEIMGTQLCYRFRILTEGTYLPKPKVRRVSVSRPDVQETVCGTSGKLDIKVALKGYIEDTYDFCAYCYNTDHQLIGKVETDAKLISKGSNTWLKFSLESAYIWVAGDYSLVFVYNEEPAYVFSFHLSSQAFVQCEVRELQPDSFHYLMVKYCEKKVVWQGRICKLPGMRNIRERFVSLIEETVFDELCRRKGVEITKRNKHFVMIGAESSIQPKVATCLSSMFSLGNIQMDEVDATSLITSKNSLNPYEEVNTLMSNRLDSTIFLKQFSALLSPNGLPVLRKITNALNDQEHSWSLVLCGTESEVEQLFEAVPEWRAYFPEEYWLEFGNYSFSDVLYRLIYQLEKRKYKLSPDAELRLYHATKQSWDNGKLMHWGEKEIIDFVESTLLPVVRKRMMKRVLKSASQDIQALQTLYADDLELSFDGSRMNSFEENMKPLLAMVGLKEVKERLTEHFNLSCLQKMRQQVGLPVGDIGPYHMIFTGNPGTGKTTVAKLIGKIYHSLGILSKGDVVVTDRSHIVGQYLGDTEKNMLDILEKSRGNVLFIDEAYTLYCRKDDRSDYGLRAIEVLLPVLAQKNPDMLVIMAGYEKEMELMMSGNQGLAGRFPHKLHFSDYTVDELFQIGQNLLDKGEYWLPEATEDIFRRLIAEAVANKNALFSNARWVEQVITTGILPAMAKRLMRNCDTLSKEMLRTIEPSDVEEGMFRFINVLADKPQRNPIGFRA</sequence>
<proteinExistence type="inferred from homology"/>
<dbReference type="Proteomes" id="UP000288079">
    <property type="component" value="Unassembled WGS sequence"/>
</dbReference>
<dbReference type="CDD" id="cd00009">
    <property type="entry name" value="AAA"/>
    <property type="match status" value="1"/>
</dbReference>